<dbReference type="PROSITE" id="PS50887">
    <property type="entry name" value="GGDEF"/>
    <property type="match status" value="1"/>
</dbReference>
<dbReference type="PROSITE" id="PS50113">
    <property type="entry name" value="PAC"/>
    <property type="match status" value="1"/>
</dbReference>
<dbReference type="PANTHER" id="PTHR44757:SF2">
    <property type="entry name" value="BIOFILM ARCHITECTURE MAINTENANCE PROTEIN MBAA"/>
    <property type="match status" value="1"/>
</dbReference>
<dbReference type="SMART" id="SM00267">
    <property type="entry name" value="GGDEF"/>
    <property type="match status" value="1"/>
</dbReference>
<dbReference type="EMBL" id="JBHTMK010000023">
    <property type="protein sequence ID" value="MFD1367308.1"/>
    <property type="molecule type" value="Genomic_DNA"/>
</dbReference>
<dbReference type="SMART" id="SM00086">
    <property type="entry name" value="PAC"/>
    <property type="match status" value="1"/>
</dbReference>
<organism evidence="5 6">
    <name type="scientific">Actinoplanes sichuanensis</name>
    <dbReference type="NCBI Taxonomy" id="512349"/>
    <lineage>
        <taxon>Bacteria</taxon>
        <taxon>Bacillati</taxon>
        <taxon>Actinomycetota</taxon>
        <taxon>Actinomycetes</taxon>
        <taxon>Micromonosporales</taxon>
        <taxon>Micromonosporaceae</taxon>
        <taxon>Actinoplanes</taxon>
    </lineage>
</organism>
<dbReference type="Gene3D" id="3.30.450.20">
    <property type="entry name" value="PAS domain"/>
    <property type="match status" value="1"/>
</dbReference>
<proteinExistence type="predicted"/>
<dbReference type="EC" id="2.7.7.65" evidence="5"/>
<dbReference type="InterPro" id="IPR029787">
    <property type="entry name" value="Nucleotide_cyclase"/>
</dbReference>
<dbReference type="NCBIfam" id="TIGR00254">
    <property type="entry name" value="GGDEF"/>
    <property type="match status" value="1"/>
</dbReference>
<keyword evidence="1" id="KW-1133">Transmembrane helix</keyword>
<dbReference type="InterPro" id="IPR000700">
    <property type="entry name" value="PAS-assoc_C"/>
</dbReference>
<reference evidence="6" key="1">
    <citation type="journal article" date="2019" name="Int. J. Syst. Evol. Microbiol.">
        <title>The Global Catalogue of Microorganisms (GCM) 10K type strain sequencing project: providing services to taxonomists for standard genome sequencing and annotation.</title>
        <authorList>
            <consortium name="The Broad Institute Genomics Platform"/>
            <consortium name="The Broad Institute Genome Sequencing Center for Infectious Disease"/>
            <person name="Wu L."/>
            <person name="Ma J."/>
        </authorList>
    </citation>
    <scope>NUCLEOTIDE SEQUENCE [LARGE SCALE GENOMIC DNA]</scope>
    <source>
        <strain evidence="6">CCM 7526</strain>
    </source>
</reference>
<dbReference type="PROSITE" id="PS50112">
    <property type="entry name" value="PAS"/>
    <property type="match status" value="1"/>
</dbReference>
<dbReference type="CDD" id="cd01949">
    <property type="entry name" value="GGDEF"/>
    <property type="match status" value="1"/>
</dbReference>
<feature type="domain" description="PAS" evidence="2">
    <location>
        <begin position="167"/>
        <end position="236"/>
    </location>
</feature>
<dbReference type="CDD" id="cd00130">
    <property type="entry name" value="PAS"/>
    <property type="match status" value="1"/>
</dbReference>
<dbReference type="GO" id="GO:0052621">
    <property type="term" value="F:diguanylate cyclase activity"/>
    <property type="evidence" value="ECO:0007669"/>
    <property type="project" value="UniProtKB-EC"/>
</dbReference>
<keyword evidence="1" id="KW-0812">Transmembrane</keyword>
<accession>A0ABW4AAI3</accession>
<dbReference type="InterPro" id="IPR013655">
    <property type="entry name" value="PAS_fold_3"/>
</dbReference>
<dbReference type="SUPFAM" id="SSF55785">
    <property type="entry name" value="PYP-like sensor domain (PAS domain)"/>
    <property type="match status" value="1"/>
</dbReference>
<dbReference type="Pfam" id="PF08447">
    <property type="entry name" value="PAS_3"/>
    <property type="match status" value="1"/>
</dbReference>
<dbReference type="InterPro" id="IPR043128">
    <property type="entry name" value="Rev_trsase/Diguanyl_cyclase"/>
</dbReference>
<dbReference type="SUPFAM" id="SSF55073">
    <property type="entry name" value="Nucleotide cyclase"/>
    <property type="match status" value="1"/>
</dbReference>
<dbReference type="InterPro" id="IPR000014">
    <property type="entry name" value="PAS"/>
</dbReference>
<sequence length="456" mass="49167">MPLSLRRLRLPEALLGVASLTALHALGLAVPGDIWFFNAFLLIGTVVVTALANARPGLPTTALQLALTAVVLYLTGWGPVMTFDFVIVGWLVCDDFARRWRSVVALVMVAITAGQAAVWAGLAPSYLDNRAAQLAGLVGGTAVLTAMVLIGREAQARAEAERDRGINEERFRAVLQGSHDVTVITDAEGTPVFVSSAVERVLGVTVEQHIARRADLIHPDDAAVTEQMFQQLLAGGSEHVAEARLRHADGSWRWHEISARNLLDNPAVRGLVFNHRDITARKTYQEKLAYEATHDALTGLANLAALRTGLTSWCSGESYSALGAVLYLDLDGFKQVNDELGHAAGDELLEFTARTLRACVLGSDLVARLGGDEFAVLLTEINDPHDAITVAERIIDRLAEPEPLAGHMLRVRASVGITVCRPGEHGAAELLRRADAAMYEAKRTGSHGWRLHSMVG</sequence>
<name>A0ABW4AAI3_9ACTN</name>
<evidence type="ECO:0000259" key="3">
    <source>
        <dbReference type="PROSITE" id="PS50113"/>
    </source>
</evidence>
<dbReference type="Pfam" id="PF00990">
    <property type="entry name" value="GGDEF"/>
    <property type="match status" value="1"/>
</dbReference>
<feature type="transmembrane region" description="Helical" evidence="1">
    <location>
        <begin position="65"/>
        <end position="91"/>
    </location>
</feature>
<keyword evidence="5" id="KW-0548">Nucleotidyltransferase</keyword>
<feature type="transmembrane region" description="Helical" evidence="1">
    <location>
        <begin position="103"/>
        <end position="122"/>
    </location>
</feature>
<feature type="domain" description="PAC" evidence="3">
    <location>
        <begin position="239"/>
        <end position="290"/>
    </location>
</feature>
<dbReference type="InterPro" id="IPR035965">
    <property type="entry name" value="PAS-like_dom_sf"/>
</dbReference>
<feature type="domain" description="GGDEF" evidence="4">
    <location>
        <begin position="321"/>
        <end position="454"/>
    </location>
</feature>
<gene>
    <name evidence="5" type="ORF">ACFQ5G_18285</name>
</gene>
<dbReference type="InterPro" id="IPR001610">
    <property type="entry name" value="PAC"/>
</dbReference>
<dbReference type="InterPro" id="IPR000160">
    <property type="entry name" value="GGDEF_dom"/>
</dbReference>
<dbReference type="NCBIfam" id="TIGR00229">
    <property type="entry name" value="sensory_box"/>
    <property type="match status" value="1"/>
</dbReference>
<evidence type="ECO:0000313" key="6">
    <source>
        <dbReference type="Proteomes" id="UP001597183"/>
    </source>
</evidence>
<evidence type="ECO:0000256" key="1">
    <source>
        <dbReference type="SAM" id="Phobius"/>
    </source>
</evidence>
<feature type="transmembrane region" description="Helical" evidence="1">
    <location>
        <begin position="35"/>
        <end position="53"/>
    </location>
</feature>
<evidence type="ECO:0000259" key="2">
    <source>
        <dbReference type="PROSITE" id="PS50112"/>
    </source>
</evidence>
<protein>
    <submittedName>
        <fullName evidence="5">Diguanylate cyclase domain-containing protein</fullName>
        <ecNumber evidence="5">2.7.7.65</ecNumber>
    </submittedName>
</protein>
<dbReference type="InterPro" id="IPR052155">
    <property type="entry name" value="Biofilm_reg_signaling"/>
</dbReference>
<comment type="caution">
    <text evidence="5">The sequence shown here is derived from an EMBL/GenBank/DDBJ whole genome shotgun (WGS) entry which is preliminary data.</text>
</comment>
<dbReference type="PANTHER" id="PTHR44757">
    <property type="entry name" value="DIGUANYLATE CYCLASE DGCP"/>
    <property type="match status" value="1"/>
</dbReference>
<keyword evidence="1" id="KW-0472">Membrane</keyword>
<feature type="transmembrane region" description="Helical" evidence="1">
    <location>
        <begin position="134"/>
        <end position="151"/>
    </location>
</feature>
<keyword evidence="6" id="KW-1185">Reference proteome</keyword>
<evidence type="ECO:0000313" key="5">
    <source>
        <dbReference type="EMBL" id="MFD1367308.1"/>
    </source>
</evidence>
<dbReference type="SMART" id="SM00091">
    <property type="entry name" value="PAS"/>
    <property type="match status" value="1"/>
</dbReference>
<keyword evidence="5" id="KW-0808">Transferase</keyword>
<dbReference type="Proteomes" id="UP001597183">
    <property type="component" value="Unassembled WGS sequence"/>
</dbReference>
<evidence type="ECO:0000259" key="4">
    <source>
        <dbReference type="PROSITE" id="PS50887"/>
    </source>
</evidence>
<dbReference type="Gene3D" id="3.30.70.270">
    <property type="match status" value="1"/>
</dbReference>